<accession>A0ABM1H8H7</accession>
<proteinExistence type="predicted"/>
<sequence>MDEMLKYCGDFGLWQLRHLVLTSLAWSLEGIHSMVLILADREPAWYYMTSHAGTTSRCSSEPGSWERTGGTGSSNIEFGLICGEKYKVGLVQSIFFAGCMIGIVSAMGGHSLFLIPSYWHAASREN</sequence>
<protein>
    <submittedName>
        <fullName evidence="3">Organic cation/carnitine transporter 4-like isoform X1</fullName>
    </submittedName>
</protein>
<keyword evidence="1" id="KW-1133">Transmembrane helix</keyword>
<dbReference type="Proteomes" id="UP000694930">
    <property type="component" value="Chromosome 7"/>
</dbReference>
<feature type="transmembrane region" description="Helical" evidence="1">
    <location>
        <begin position="94"/>
        <end position="119"/>
    </location>
</feature>
<dbReference type="RefSeq" id="XP_015081932.1">
    <property type="nucleotide sequence ID" value="XM_015226446.2"/>
</dbReference>
<keyword evidence="1" id="KW-0812">Transmembrane</keyword>
<evidence type="ECO:0000313" key="3">
    <source>
        <dbReference type="RefSeq" id="XP_015081932.1"/>
    </source>
</evidence>
<organism evidence="2 3">
    <name type="scientific">Solanum pennellii</name>
    <name type="common">Tomato</name>
    <name type="synonym">Lycopersicon pennellii</name>
    <dbReference type="NCBI Taxonomy" id="28526"/>
    <lineage>
        <taxon>Eukaryota</taxon>
        <taxon>Viridiplantae</taxon>
        <taxon>Streptophyta</taxon>
        <taxon>Embryophyta</taxon>
        <taxon>Tracheophyta</taxon>
        <taxon>Spermatophyta</taxon>
        <taxon>Magnoliopsida</taxon>
        <taxon>eudicotyledons</taxon>
        <taxon>Gunneridae</taxon>
        <taxon>Pentapetalae</taxon>
        <taxon>asterids</taxon>
        <taxon>lamiids</taxon>
        <taxon>Solanales</taxon>
        <taxon>Solanaceae</taxon>
        <taxon>Solanoideae</taxon>
        <taxon>Solaneae</taxon>
        <taxon>Solanum</taxon>
        <taxon>Solanum subgen. Lycopersicon</taxon>
    </lineage>
</organism>
<evidence type="ECO:0000256" key="1">
    <source>
        <dbReference type="SAM" id="Phobius"/>
    </source>
</evidence>
<keyword evidence="1" id="KW-0472">Membrane</keyword>
<evidence type="ECO:0000313" key="2">
    <source>
        <dbReference type="Proteomes" id="UP000694930"/>
    </source>
</evidence>
<dbReference type="GeneID" id="107025684"/>
<name>A0ABM1H8H7_SOLPN</name>
<gene>
    <name evidence="3" type="primary">LOC107025684</name>
</gene>
<keyword evidence="2" id="KW-1185">Reference proteome</keyword>
<reference evidence="2" key="1">
    <citation type="journal article" date="2014" name="Nat. Genet.">
        <title>The genome of the stress-tolerant wild tomato species Solanum pennellii.</title>
        <authorList>
            <person name="Bolger A."/>
            <person name="Scossa F."/>
            <person name="Bolger M.E."/>
            <person name="Lanz C."/>
            <person name="Maumus F."/>
            <person name="Tohge T."/>
            <person name="Quesneville H."/>
            <person name="Alseekh S."/>
            <person name="Sorensen I."/>
            <person name="Lichtenstein G."/>
            <person name="Fich E.A."/>
            <person name="Conte M."/>
            <person name="Keller H."/>
            <person name="Schneeberger K."/>
            <person name="Schwacke R."/>
            <person name="Ofner I."/>
            <person name="Vrebalov J."/>
            <person name="Xu Y."/>
            <person name="Osorio S."/>
            <person name="Aflitos S.A."/>
            <person name="Schijlen E."/>
            <person name="Jimenez-Gomez J.M."/>
            <person name="Ryngajllo M."/>
            <person name="Kimura S."/>
            <person name="Kumar R."/>
            <person name="Koenig D."/>
            <person name="Headland L.R."/>
            <person name="Maloof J.N."/>
            <person name="Sinha N."/>
            <person name="van Ham R.C."/>
            <person name="Lankhorst R.K."/>
            <person name="Mao L."/>
            <person name="Vogel A."/>
            <person name="Arsova B."/>
            <person name="Panstruga R."/>
            <person name="Fei Z."/>
            <person name="Rose J.K."/>
            <person name="Zamir D."/>
            <person name="Carrari F."/>
            <person name="Giovannoni J.J."/>
            <person name="Weigel D."/>
            <person name="Usadel B."/>
            <person name="Fernie A.R."/>
        </authorList>
    </citation>
    <scope>NUCLEOTIDE SEQUENCE [LARGE SCALE GENOMIC DNA]</scope>
    <source>
        <strain evidence="2">cv. LA0716</strain>
    </source>
</reference>
<reference evidence="3" key="2">
    <citation type="submission" date="2025-08" db="UniProtKB">
        <authorList>
            <consortium name="RefSeq"/>
        </authorList>
    </citation>
    <scope>IDENTIFICATION</scope>
</reference>